<gene>
    <name evidence="2" type="ORF">B1R32_10575</name>
</gene>
<accession>A0A2S8SUC0</accession>
<name>A0A2S8SUC0_9BACT</name>
<dbReference type="PANTHER" id="PTHR47562">
    <property type="match status" value="1"/>
</dbReference>
<dbReference type="PANTHER" id="PTHR47562:SF2">
    <property type="entry name" value="CARBOXYMETHYLENEBUTENOLIDASE-RELATED"/>
    <property type="match status" value="1"/>
</dbReference>
<organism evidence="2 3">
    <name type="scientific">Abditibacterium utsteinense</name>
    <dbReference type="NCBI Taxonomy" id="1960156"/>
    <lineage>
        <taxon>Bacteria</taxon>
        <taxon>Pseudomonadati</taxon>
        <taxon>Abditibacteriota</taxon>
        <taxon>Abditibacteriia</taxon>
        <taxon>Abditibacteriales</taxon>
        <taxon>Abditibacteriaceae</taxon>
        <taxon>Abditibacterium</taxon>
    </lineage>
</organism>
<dbReference type="SUPFAM" id="SSF53474">
    <property type="entry name" value="alpha/beta-Hydrolases"/>
    <property type="match status" value="1"/>
</dbReference>
<proteinExistence type="predicted"/>
<reference evidence="2 3" key="1">
    <citation type="journal article" date="2018" name="Syst. Appl. Microbiol.">
        <title>Abditibacterium utsteinense sp. nov., the first cultivated member of candidate phylum FBP, isolated from ice-free Antarctic soil samples.</title>
        <authorList>
            <person name="Tahon G."/>
            <person name="Tytgat B."/>
            <person name="Lebbe L."/>
            <person name="Carlier A."/>
            <person name="Willems A."/>
        </authorList>
    </citation>
    <scope>NUCLEOTIDE SEQUENCE [LARGE SCALE GENOMIC DNA]</scope>
    <source>
        <strain evidence="2 3">LMG 29911</strain>
    </source>
</reference>
<dbReference type="RefSeq" id="WP_105483186.1">
    <property type="nucleotide sequence ID" value="NZ_NIGF01000005.1"/>
</dbReference>
<protein>
    <submittedName>
        <fullName evidence="2">Carboxymethylenebutenolidase</fullName>
    </submittedName>
</protein>
<dbReference type="AlphaFoldDB" id="A0A2S8SUC0"/>
<dbReference type="Pfam" id="PF01738">
    <property type="entry name" value="DLH"/>
    <property type="match status" value="1"/>
</dbReference>
<dbReference type="Proteomes" id="UP000237684">
    <property type="component" value="Unassembled WGS sequence"/>
</dbReference>
<dbReference type="InParanoid" id="A0A2S8SUC0"/>
<evidence type="ECO:0000259" key="1">
    <source>
        <dbReference type="Pfam" id="PF01738"/>
    </source>
</evidence>
<comment type="caution">
    <text evidence="2">The sequence shown here is derived from an EMBL/GenBank/DDBJ whole genome shotgun (WGS) entry which is preliminary data.</text>
</comment>
<feature type="domain" description="Dienelactone hydrolase" evidence="1">
    <location>
        <begin position="18"/>
        <end position="243"/>
    </location>
</feature>
<evidence type="ECO:0000313" key="3">
    <source>
        <dbReference type="Proteomes" id="UP000237684"/>
    </source>
</evidence>
<dbReference type="EMBL" id="NIGF01000005">
    <property type="protein sequence ID" value="PQV64394.1"/>
    <property type="molecule type" value="Genomic_DNA"/>
</dbReference>
<dbReference type="GO" id="GO:0016787">
    <property type="term" value="F:hydrolase activity"/>
    <property type="evidence" value="ECO:0007669"/>
    <property type="project" value="InterPro"/>
</dbReference>
<dbReference type="InterPro" id="IPR029058">
    <property type="entry name" value="AB_hydrolase_fold"/>
</dbReference>
<sequence>MILQEAQFFDLETPSGPMRTHIFAPAAPQKYPGIVLWSEIFQVTEAIARLASWLAGHGFVVAVPEIYHEFLEPGLALPYDEIGGARGNELKTTKTLQQFDGDARAALDFLQTHAKCNGNLGTIGVCIGGHLAFRAAFNADVLASVCFYATDLHKRGLGAGTNDDSLHRSAEIKGETLMIWGRQDPHVPREGRRAVYDAMSDAEVNFQWLEVNGAHAFLRDIGPRYNSSLANQCLSWAIEVFNRKLR</sequence>
<dbReference type="Gene3D" id="3.40.50.1820">
    <property type="entry name" value="alpha/beta hydrolase"/>
    <property type="match status" value="1"/>
</dbReference>
<dbReference type="InterPro" id="IPR002925">
    <property type="entry name" value="Dienelactn_hydro"/>
</dbReference>
<dbReference type="OrthoDB" id="9787933at2"/>
<evidence type="ECO:0000313" key="2">
    <source>
        <dbReference type="EMBL" id="PQV64394.1"/>
    </source>
</evidence>
<keyword evidence="3" id="KW-1185">Reference proteome</keyword>